<dbReference type="RefSeq" id="XP_060278067.1">
    <property type="nucleotide sequence ID" value="XM_060426338.1"/>
</dbReference>
<gene>
    <name evidence="8" type="ORF">QBC33DRAFT_520087</name>
</gene>
<keyword evidence="4 7" id="KW-1133">Transmembrane helix</keyword>
<dbReference type="Proteomes" id="UP001244011">
    <property type="component" value="Unassembled WGS sequence"/>
</dbReference>
<organism evidence="8 9">
    <name type="scientific">Phialemonium atrogriseum</name>
    <dbReference type="NCBI Taxonomy" id="1093897"/>
    <lineage>
        <taxon>Eukaryota</taxon>
        <taxon>Fungi</taxon>
        <taxon>Dikarya</taxon>
        <taxon>Ascomycota</taxon>
        <taxon>Pezizomycotina</taxon>
        <taxon>Sordariomycetes</taxon>
        <taxon>Sordariomycetidae</taxon>
        <taxon>Cephalothecales</taxon>
        <taxon>Cephalothecaceae</taxon>
        <taxon>Phialemonium</taxon>
    </lineage>
</organism>
<evidence type="ECO:0000256" key="4">
    <source>
        <dbReference type="ARBA" id="ARBA00022989"/>
    </source>
</evidence>
<evidence type="ECO:0000256" key="2">
    <source>
        <dbReference type="ARBA" id="ARBA00005587"/>
    </source>
</evidence>
<dbReference type="InterPro" id="IPR000791">
    <property type="entry name" value="Gpr1/Fun34/SatP-like"/>
</dbReference>
<dbReference type="AlphaFoldDB" id="A0AAJ0BRL8"/>
<keyword evidence="3 7" id="KW-0812">Transmembrane</keyword>
<evidence type="ECO:0000313" key="8">
    <source>
        <dbReference type="EMBL" id="KAK1761854.1"/>
    </source>
</evidence>
<feature type="transmembrane region" description="Helical" evidence="7">
    <location>
        <begin position="91"/>
        <end position="111"/>
    </location>
</feature>
<dbReference type="GO" id="GO:0005886">
    <property type="term" value="C:plasma membrane"/>
    <property type="evidence" value="ECO:0007669"/>
    <property type="project" value="TreeGrafter"/>
</dbReference>
<feature type="transmembrane region" description="Helical" evidence="7">
    <location>
        <begin position="123"/>
        <end position="146"/>
    </location>
</feature>
<dbReference type="InterPro" id="IPR051633">
    <property type="entry name" value="AceTr"/>
</dbReference>
<dbReference type="Pfam" id="PF01184">
    <property type="entry name" value="Gpr1_Fun34_YaaH"/>
    <property type="match status" value="1"/>
</dbReference>
<dbReference type="GO" id="GO:0015123">
    <property type="term" value="F:acetate transmembrane transporter activity"/>
    <property type="evidence" value="ECO:0007669"/>
    <property type="project" value="TreeGrafter"/>
</dbReference>
<evidence type="ECO:0000256" key="5">
    <source>
        <dbReference type="ARBA" id="ARBA00023136"/>
    </source>
</evidence>
<proteinExistence type="inferred from homology"/>
<keyword evidence="9" id="KW-1185">Reference proteome</keyword>
<evidence type="ECO:0000256" key="7">
    <source>
        <dbReference type="SAM" id="Phobius"/>
    </source>
</evidence>
<dbReference type="GeneID" id="85309525"/>
<comment type="similarity">
    <text evidence="2">Belongs to the acetate uptake transporter (AceTr) (TC 2.A.96) family.</text>
</comment>
<evidence type="ECO:0000313" key="9">
    <source>
        <dbReference type="Proteomes" id="UP001244011"/>
    </source>
</evidence>
<dbReference type="PANTHER" id="PTHR31123">
    <property type="entry name" value="ACCUMULATION OF DYADS PROTEIN 2-RELATED"/>
    <property type="match status" value="1"/>
</dbReference>
<dbReference type="EMBL" id="MU839049">
    <property type="protein sequence ID" value="KAK1761854.1"/>
    <property type="molecule type" value="Genomic_DNA"/>
</dbReference>
<name>A0AAJ0BRL8_9PEZI</name>
<evidence type="ECO:0000256" key="1">
    <source>
        <dbReference type="ARBA" id="ARBA00004141"/>
    </source>
</evidence>
<accession>A0AAJ0BRL8</accession>
<protein>
    <submittedName>
        <fullName evidence="8">Uncharacterized protein</fullName>
    </submittedName>
</protein>
<feature type="region of interest" description="Disordered" evidence="6">
    <location>
        <begin position="1"/>
        <end position="23"/>
    </location>
</feature>
<keyword evidence="5 7" id="KW-0472">Membrane</keyword>
<dbReference type="PANTHER" id="PTHR31123:SF4">
    <property type="entry name" value="PROTEIN ALCS"/>
    <property type="match status" value="1"/>
</dbReference>
<evidence type="ECO:0000256" key="6">
    <source>
        <dbReference type="SAM" id="MobiDB-lite"/>
    </source>
</evidence>
<sequence>MEGDKSDGVSGVFHSDGQSPPLRQYETNASIMIPKDVFEKMYLTPKLPVKGHLRDTFGNPTPFGVYYFFGGTLQIIGSVLELFLGNTFPCVVFATFGAFWLALGVTEQFVVPTLTTAAAASQFHSGFAFFLCFLGVFLLASSHWYVAEARTATGRKLEQSVDFPLSLPVGDLSTRFKGLSARRTFREEVMA</sequence>
<evidence type="ECO:0000256" key="3">
    <source>
        <dbReference type="ARBA" id="ARBA00022692"/>
    </source>
</evidence>
<comment type="subcellular location">
    <subcellularLocation>
        <location evidence="1">Membrane</location>
        <topology evidence="1">Multi-pass membrane protein</topology>
    </subcellularLocation>
</comment>
<comment type="caution">
    <text evidence="8">The sequence shown here is derived from an EMBL/GenBank/DDBJ whole genome shotgun (WGS) entry which is preliminary data.</text>
</comment>
<feature type="transmembrane region" description="Helical" evidence="7">
    <location>
        <begin position="65"/>
        <end position="84"/>
    </location>
</feature>
<reference evidence="8" key="1">
    <citation type="submission" date="2023-06" db="EMBL/GenBank/DDBJ databases">
        <title>Genome-scale phylogeny and comparative genomics of the fungal order Sordariales.</title>
        <authorList>
            <consortium name="Lawrence Berkeley National Laboratory"/>
            <person name="Hensen N."/>
            <person name="Bonometti L."/>
            <person name="Westerberg I."/>
            <person name="Brannstrom I.O."/>
            <person name="Guillou S."/>
            <person name="Cros-Aarteil S."/>
            <person name="Calhoun S."/>
            <person name="Haridas S."/>
            <person name="Kuo A."/>
            <person name="Mondo S."/>
            <person name="Pangilinan J."/>
            <person name="Riley R."/>
            <person name="Labutti K."/>
            <person name="Andreopoulos B."/>
            <person name="Lipzen A."/>
            <person name="Chen C."/>
            <person name="Yanf M."/>
            <person name="Daum C."/>
            <person name="Ng V."/>
            <person name="Clum A."/>
            <person name="Steindorff A."/>
            <person name="Ohm R."/>
            <person name="Martin F."/>
            <person name="Silar P."/>
            <person name="Natvig D."/>
            <person name="Lalanne C."/>
            <person name="Gautier V."/>
            <person name="Ament-Velasquez S.L."/>
            <person name="Kruys A."/>
            <person name="Hutchinson M.I."/>
            <person name="Powell A.J."/>
            <person name="Barry K."/>
            <person name="Miller A.N."/>
            <person name="Grigoriev I.V."/>
            <person name="Debuchy R."/>
            <person name="Gladieux P."/>
            <person name="Thoren M.H."/>
            <person name="Johannesson H."/>
        </authorList>
    </citation>
    <scope>NUCLEOTIDE SEQUENCE</scope>
    <source>
        <strain evidence="8">8032-3</strain>
    </source>
</reference>